<dbReference type="InterPro" id="IPR043822">
    <property type="entry name" value="EsV_1_7_cys"/>
</dbReference>
<reference evidence="1" key="1">
    <citation type="journal article" date="2017" name="Science">
        <title>Giant viruses with an expanded complement of translation system components.</title>
        <authorList>
            <person name="Schulz F."/>
            <person name="Yutin N."/>
            <person name="Ivanova N.N."/>
            <person name="Ortega D.R."/>
            <person name="Lee T.K."/>
            <person name="Vierheilig J."/>
            <person name="Daims H."/>
            <person name="Horn M."/>
            <person name="Wagner M."/>
            <person name="Jensen G.J."/>
            <person name="Kyrpides N.C."/>
            <person name="Koonin E.V."/>
            <person name="Woyke T."/>
        </authorList>
    </citation>
    <scope>NUCLEOTIDE SEQUENCE</scope>
    <source>
        <strain evidence="1">KNV1</strain>
    </source>
</reference>
<proteinExistence type="predicted"/>
<sequence length="421" mass="49942">MNNELLKQQLHDKINELSSKRKKIKKPLCIEKDCKTNASYNYECETKYIYCAKHKKVGMEDKKNKKCIETGCKKQPCYNYEDKIKGVYCIQHKKDGMINIKDKKCIEDRCRTQPCYNYEGDITAIYCAKHKKSDMVDVKSGRCKNNECKIQPSYNYEGESKALYCLKHKKDDMVDIKHKKCIENNCQIRPSFNHKGKTKALYCSKHKKDDMIDVVSLNCIHNISLVNCRLCDPSIHPKKWCANCKYVNIKKTPDFCKPYCFTCYCILNPDIQIKRQYRLKEQYLHDELIKEYETTKLVFNKKIDNGCSSRRPDVRIECLTHTIIIECDEHKHQGYSCENKRIMEIFQDLGNRPIIFLRFNPDSYKDENNIMIDGCFKKTNKIVNSLQKKEWGRRIKILIKRINYHLTNIPEKEILVEQLFY</sequence>
<dbReference type="Gene3D" id="6.10.140.110">
    <property type="match status" value="2"/>
</dbReference>
<dbReference type="Pfam" id="PF19114">
    <property type="entry name" value="EsV_1_7_cys"/>
    <property type="match status" value="5"/>
</dbReference>
<name>A0A1V0SKX9_9VIRU</name>
<accession>A0A1V0SKX9</accession>
<gene>
    <name evidence="1" type="ORF">Klosneuvirus_5_69</name>
</gene>
<evidence type="ECO:0008006" key="2">
    <source>
        <dbReference type="Google" id="ProtNLM"/>
    </source>
</evidence>
<dbReference type="SMART" id="SM01425">
    <property type="entry name" value="EsV_1_7"/>
    <property type="match status" value="5"/>
</dbReference>
<protein>
    <recommendedName>
        <fullName evidence="2">Endonuclease</fullName>
    </recommendedName>
</protein>
<organism evidence="1">
    <name type="scientific">Klosneuvirus KNV1</name>
    <dbReference type="NCBI Taxonomy" id="1977640"/>
    <lineage>
        <taxon>Viruses</taxon>
        <taxon>Varidnaviria</taxon>
        <taxon>Bamfordvirae</taxon>
        <taxon>Nucleocytoviricota</taxon>
        <taxon>Megaviricetes</taxon>
        <taxon>Imitervirales</taxon>
        <taxon>Mimiviridae</taxon>
        <taxon>Klosneuvirinae</taxon>
        <taxon>Klosneuvirus</taxon>
    </lineage>
</organism>
<dbReference type="EMBL" id="KY684112">
    <property type="protein sequence ID" value="ARF12399.1"/>
    <property type="molecule type" value="Genomic_DNA"/>
</dbReference>
<evidence type="ECO:0000313" key="1">
    <source>
        <dbReference type="EMBL" id="ARF12399.1"/>
    </source>
</evidence>